<dbReference type="Pfam" id="PF11193">
    <property type="entry name" value="DUF2812"/>
    <property type="match status" value="1"/>
</dbReference>
<feature type="transmembrane region" description="Helical" evidence="1">
    <location>
        <begin position="214"/>
        <end position="234"/>
    </location>
</feature>
<feature type="transmembrane region" description="Helical" evidence="1">
    <location>
        <begin position="270"/>
        <end position="290"/>
    </location>
</feature>
<evidence type="ECO:0000256" key="1">
    <source>
        <dbReference type="SAM" id="Phobius"/>
    </source>
</evidence>
<feature type="transmembrane region" description="Helical" evidence="1">
    <location>
        <begin position="161"/>
        <end position="180"/>
    </location>
</feature>
<evidence type="ECO:0000313" key="2">
    <source>
        <dbReference type="EMBL" id="MBC5738468.1"/>
    </source>
</evidence>
<keyword evidence="1" id="KW-1133">Transmembrane helix</keyword>
<evidence type="ECO:0000313" key="3">
    <source>
        <dbReference type="Proteomes" id="UP000607645"/>
    </source>
</evidence>
<keyword evidence="3" id="KW-1185">Reference proteome</keyword>
<keyword evidence="1" id="KW-0812">Transmembrane</keyword>
<reference evidence="2" key="1">
    <citation type="submission" date="2020-08" db="EMBL/GenBank/DDBJ databases">
        <title>Genome public.</title>
        <authorList>
            <person name="Liu C."/>
            <person name="Sun Q."/>
        </authorList>
    </citation>
    <scope>NUCLEOTIDE SEQUENCE</scope>
    <source>
        <strain evidence="2">NSJ-52</strain>
    </source>
</reference>
<dbReference type="InterPro" id="IPR021359">
    <property type="entry name" value="DUF2812"/>
</dbReference>
<accession>A0A8J6MHC4</accession>
<comment type="caution">
    <text evidence="2">The sequence shown here is derived from an EMBL/GenBank/DDBJ whole genome shotgun (WGS) entry which is preliminary data.</text>
</comment>
<gene>
    <name evidence="2" type="ORF">H8S62_15760</name>
</gene>
<organism evidence="2 3">
    <name type="scientific">Lawsonibacter faecis</name>
    <dbReference type="NCBI Taxonomy" id="2763052"/>
    <lineage>
        <taxon>Bacteria</taxon>
        <taxon>Bacillati</taxon>
        <taxon>Bacillota</taxon>
        <taxon>Clostridia</taxon>
        <taxon>Eubacteriales</taxon>
        <taxon>Oscillospiraceae</taxon>
        <taxon>Lawsonibacter</taxon>
    </lineage>
</organism>
<protein>
    <submittedName>
        <fullName evidence="2">DUF2812 domain-containing protein</fullName>
    </submittedName>
</protein>
<proteinExistence type="predicted"/>
<feature type="transmembrane region" description="Helical" evidence="1">
    <location>
        <begin position="240"/>
        <end position="258"/>
    </location>
</feature>
<dbReference type="EMBL" id="JACOPQ010000015">
    <property type="protein sequence ID" value="MBC5738468.1"/>
    <property type="molecule type" value="Genomic_DNA"/>
</dbReference>
<name>A0A8J6MHC4_9FIRM</name>
<dbReference type="Proteomes" id="UP000607645">
    <property type="component" value="Unassembled WGS sequence"/>
</dbReference>
<sequence>MKKRVTFGFFGFLTIDYQAARAYLDAMAAQGWALAEVWLGVVARFRRTDRTDLHYYVDIAEPVPQDTPEYREHCRRAGWERLYTVRYMNIYRSLPGAETVPIQAPDEGTFRRYRADVARWCATCAVFLAVLVTLALTRYLLIGFPTVASLLRLSAASSTAAFLLFATPAALTGGAVYLAASVKRLFQWREAAKAGGWSDAPPLARARLRGTLTIFSYLGVAALAGCFALDLVSMPSAKPLIFLAAVIGVAVLMTYCSSGAHMRQPKRVRLWRCAALAGFVLALGLGRGLFSPAFSAMRAHVEAQLPALETPYDHMESYGSLLLSYARGTDELAVPAEMPMDRRLIVEQYDCYAPVMADRMARALWNYDMVPMEGRQDVWEGWKDGRYNLLSRRGSRVRLVSVPTASRDRALTDRLLAWIVEE</sequence>
<feature type="transmembrane region" description="Helical" evidence="1">
    <location>
        <begin position="120"/>
        <end position="141"/>
    </location>
</feature>
<dbReference type="RefSeq" id="WP_186920233.1">
    <property type="nucleotide sequence ID" value="NZ_JACOPQ010000015.1"/>
</dbReference>
<dbReference type="AlphaFoldDB" id="A0A8J6MHC4"/>
<keyword evidence="1" id="KW-0472">Membrane</keyword>